<feature type="compositionally biased region" description="Polar residues" evidence="9">
    <location>
        <begin position="105"/>
        <end position="114"/>
    </location>
</feature>
<dbReference type="InterPro" id="IPR015010">
    <property type="entry name" value="TERF2IP_Myb"/>
</dbReference>
<feature type="domain" description="BRCT" evidence="10">
    <location>
        <begin position="14"/>
        <end position="93"/>
    </location>
</feature>
<evidence type="ECO:0000256" key="7">
    <source>
        <dbReference type="ARBA" id="ARBA00023242"/>
    </source>
</evidence>
<dbReference type="InterPro" id="IPR000048">
    <property type="entry name" value="IQ_motif_EF-hand-BS"/>
</dbReference>
<dbReference type="GO" id="GO:0042162">
    <property type="term" value="F:telomeric DNA binding"/>
    <property type="evidence" value="ECO:0007669"/>
    <property type="project" value="TreeGrafter"/>
</dbReference>
<dbReference type="PANTHER" id="PTHR16466:SF6">
    <property type="entry name" value="TELOMERIC REPEAT-BINDING FACTOR 2-INTERACTING PROTEIN 1"/>
    <property type="match status" value="1"/>
</dbReference>
<dbReference type="GO" id="GO:0070187">
    <property type="term" value="C:shelterin complex"/>
    <property type="evidence" value="ECO:0007669"/>
    <property type="project" value="TreeGrafter"/>
</dbReference>
<feature type="compositionally biased region" description="Basic and acidic residues" evidence="9">
    <location>
        <begin position="562"/>
        <end position="576"/>
    </location>
</feature>
<evidence type="ECO:0000256" key="3">
    <source>
        <dbReference type="ARBA" id="ARBA00022895"/>
    </source>
</evidence>
<dbReference type="CDD" id="cd11655">
    <property type="entry name" value="rap1_myb-like"/>
    <property type="match status" value="1"/>
</dbReference>
<dbReference type="Proteomes" id="UP001302812">
    <property type="component" value="Unassembled WGS sequence"/>
</dbReference>
<dbReference type="Pfam" id="PF08914">
    <property type="entry name" value="Myb_Rap1"/>
    <property type="match status" value="1"/>
</dbReference>
<proteinExistence type="inferred from homology"/>
<evidence type="ECO:0000256" key="9">
    <source>
        <dbReference type="SAM" id="MobiDB-lite"/>
    </source>
</evidence>
<dbReference type="RefSeq" id="XP_064669042.1">
    <property type="nucleotide sequence ID" value="XM_064818594.1"/>
</dbReference>
<gene>
    <name evidence="11" type="ORF">N656DRAFT_830166</name>
</gene>
<comment type="subcellular location">
    <subcellularLocation>
        <location evidence="8">Nucleus</location>
    </subcellularLocation>
    <subcellularLocation>
        <location evidence="8">Chromosome</location>
        <location evidence="8">Telomere</location>
    </subcellularLocation>
</comment>
<dbReference type="InterPro" id="IPR009057">
    <property type="entry name" value="Homeodomain-like_sf"/>
</dbReference>
<evidence type="ECO:0000256" key="6">
    <source>
        <dbReference type="ARBA" id="ARBA00023163"/>
    </source>
</evidence>
<dbReference type="GO" id="GO:0031848">
    <property type="term" value="P:protection from non-homologous end joining at telomere"/>
    <property type="evidence" value="ECO:0007669"/>
    <property type="project" value="TreeGrafter"/>
</dbReference>
<dbReference type="PANTHER" id="PTHR16466">
    <property type="entry name" value="TELOMERE REPEAT-BINDING FACTOR 2-INTERACTING PROTEIN 1"/>
    <property type="match status" value="1"/>
</dbReference>
<organism evidence="11 12">
    <name type="scientific">Canariomyces notabilis</name>
    <dbReference type="NCBI Taxonomy" id="2074819"/>
    <lineage>
        <taxon>Eukaryota</taxon>
        <taxon>Fungi</taxon>
        <taxon>Dikarya</taxon>
        <taxon>Ascomycota</taxon>
        <taxon>Pezizomycotina</taxon>
        <taxon>Sordariomycetes</taxon>
        <taxon>Sordariomycetidae</taxon>
        <taxon>Sordariales</taxon>
        <taxon>Chaetomiaceae</taxon>
        <taxon>Canariomyces</taxon>
    </lineage>
</organism>
<evidence type="ECO:0000313" key="12">
    <source>
        <dbReference type="Proteomes" id="UP001302812"/>
    </source>
</evidence>
<dbReference type="InterPro" id="IPR021661">
    <property type="entry name" value="Rap1_C"/>
</dbReference>
<dbReference type="Gene3D" id="1.10.10.2170">
    <property type="match status" value="1"/>
</dbReference>
<name>A0AAN6YQG7_9PEZI</name>
<dbReference type="PROSITE" id="PS50172">
    <property type="entry name" value="BRCT"/>
    <property type="match status" value="1"/>
</dbReference>
<dbReference type="CDD" id="cd23767">
    <property type="entry name" value="IQCD"/>
    <property type="match status" value="2"/>
</dbReference>
<comment type="caution">
    <text evidence="11">The sequence shown here is derived from an EMBL/GenBank/DDBJ whole genome shotgun (WGS) entry which is preliminary data.</text>
</comment>
<dbReference type="GeneID" id="89942720"/>
<dbReference type="Pfam" id="PF00612">
    <property type="entry name" value="IQ"/>
    <property type="match status" value="2"/>
</dbReference>
<dbReference type="AlphaFoldDB" id="A0AAN6YQG7"/>
<sequence>MAAPIVYEGVDGKYKGTLFGGVKFWVAQRVPTRSVLVQNIKDNGGKVVLLEKYADVLIADPARKDTPPGSVSWKYITDSVKEGRIVDIDEYRISRANNPRPVGSSKPSKGTRTPFSREDDELLVNWIRQHTHHGGNKIYQDLEEKYPHHTWQSWRDRWVKKLSHLSSGELLQSYPSTLPPPNAERVDTSRRTPRAATVASSPQPTVAAPRQSPRSRTRVTEEVNGVVTPSERSQPARAVPVESLPVNPGRKSDAPPNITSSTNGPTKQHLEERRARIRAAKTIQRIWRGYWARTVVRRRMPLLKRRRKKVQAARTIQRVWRGYRVRRDNPRPSGHQMAAETEAALATETEAALAAETEAARQQTVPAFTEQQFWNIFNHYRGDGNLVPWVQIGPHTVDFWTLWSSVTDRPPPRDWQLVAEKLGLNWVAEQEVPTLLREAYREHLFDFECAMRKYCQTVDEEEDEDEEGGDDENGEEEQEQEDDEEEGEDRAEVEDRYEGKRSPWAAAPRTEPSDRSDGFVSSPPLPFQRALDQVHSSIAPPFLSSSAKRRRRDPDEEIPDTPEFRSELSRQQDDFSRIWMTSALQHTPSKRPRFRPPPLHRQTAEPETQDFHFGYPLQDNGVEDDELFGPSEQLRSESDMFYRPVSALPRHNPTSESSDGFESMNIKPRISSHRRPVLPSSTALSRSKGPSSTSTTRPSPPTSLAHAQPRSTINATSNHNGKPRSSPTTPATANHKQKSTQIIDPGPIIEHWVSLGYEEPFVARAVRATGCKEANVGTVIESLRRGEGVPRGIKGAWTSKDDKRVREIGPWLDSLRGMIPERGKGKSIRGREEDVYWELAEKHGAEAVMDRRVFLSLWDRL</sequence>
<evidence type="ECO:0000256" key="4">
    <source>
        <dbReference type="ARBA" id="ARBA00023015"/>
    </source>
</evidence>
<evidence type="ECO:0000256" key="5">
    <source>
        <dbReference type="ARBA" id="ARBA00023159"/>
    </source>
</evidence>
<dbReference type="CDD" id="cd16100">
    <property type="entry name" value="ARID"/>
    <property type="match status" value="1"/>
</dbReference>
<dbReference type="SMART" id="SM00015">
    <property type="entry name" value="IQ"/>
    <property type="match status" value="2"/>
</dbReference>
<dbReference type="Gene3D" id="1.10.10.60">
    <property type="entry name" value="Homeodomain-like"/>
    <property type="match status" value="1"/>
</dbReference>
<comment type="subunit">
    <text evidence="8">Homodimer.</text>
</comment>
<evidence type="ECO:0000256" key="1">
    <source>
        <dbReference type="ARBA" id="ARBA00010467"/>
    </source>
</evidence>
<evidence type="ECO:0000313" key="11">
    <source>
        <dbReference type="EMBL" id="KAK4111472.1"/>
    </source>
</evidence>
<evidence type="ECO:0000256" key="2">
    <source>
        <dbReference type="ARBA" id="ARBA00022454"/>
    </source>
</evidence>
<keyword evidence="2 8" id="KW-0158">Chromosome</keyword>
<dbReference type="EMBL" id="MU853346">
    <property type="protein sequence ID" value="KAK4111472.1"/>
    <property type="molecule type" value="Genomic_DNA"/>
</dbReference>
<reference evidence="11" key="1">
    <citation type="journal article" date="2023" name="Mol. Phylogenet. Evol.">
        <title>Genome-scale phylogeny and comparative genomics of the fungal order Sordariales.</title>
        <authorList>
            <person name="Hensen N."/>
            <person name="Bonometti L."/>
            <person name="Westerberg I."/>
            <person name="Brannstrom I.O."/>
            <person name="Guillou S."/>
            <person name="Cros-Aarteil S."/>
            <person name="Calhoun S."/>
            <person name="Haridas S."/>
            <person name="Kuo A."/>
            <person name="Mondo S."/>
            <person name="Pangilinan J."/>
            <person name="Riley R."/>
            <person name="LaButti K."/>
            <person name="Andreopoulos B."/>
            <person name="Lipzen A."/>
            <person name="Chen C."/>
            <person name="Yan M."/>
            <person name="Daum C."/>
            <person name="Ng V."/>
            <person name="Clum A."/>
            <person name="Steindorff A."/>
            <person name="Ohm R.A."/>
            <person name="Martin F."/>
            <person name="Silar P."/>
            <person name="Natvig D.O."/>
            <person name="Lalanne C."/>
            <person name="Gautier V."/>
            <person name="Ament-Velasquez S.L."/>
            <person name="Kruys A."/>
            <person name="Hutchinson M.I."/>
            <person name="Powell A.J."/>
            <person name="Barry K."/>
            <person name="Miller A.N."/>
            <person name="Grigoriev I.V."/>
            <person name="Debuchy R."/>
            <person name="Gladieux P."/>
            <person name="Hiltunen Thoren M."/>
            <person name="Johannesson H."/>
        </authorList>
    </citation>
    <scope>NUCLEOTIDE SEQUENCE</scope>
    <source>
        <strain evidence="11">CBS 508.74</strain>
    </source>
</reference>
<dbReference type="InterPro" id="IPR039595">
    <property type="entry name" value="TE2IP/Rap1"/>
</dbReference>
<dbReference type="Gene3D" id="3.40.50.10190">
    <property type="entry name" value="BRCT domain"/>
    <property type="match status" value="1"/>
</dbReference>
<dbReference type="InterPro" id="IPR001357">
    <property type="entry name" value="BRCT_dom"/>
</dbReference>
<keyword evidence="5" id="KW-0010">Activator</keyword>
<dbReference type="InterPro" id="IPR036420">
    <property type="entry name" value="BRCT_dom_sf"/>
</dbReference>
<dbReference type="SUPFAM" id="SSF52113">
    <property type="entry name" value="BRCT domain"/>
    <property type="match status" value="1"/>
</dbReference>
<keyword evidence="4" id="KW-0805">Transcription regulation</keyword>
<evidence type="ECO:0000256" key="8">
    <source>
        <dbReference type="RuleBase" id="RU367107"/>
    </source>
</evidence>
<comment type="similarity">
    <text evidence="1 8">Belongs to the RAP1 family.</text>
</comment>
<accession>A0AAN6YQG7</accession>
<dbReference type="InterPro" id="IPR036431">
    <property type="entry name" value="ARID_dom_sf"/>
</dbReference>
<keyword evidence="3 8" id="KW-0779">Telomere</keyword>
<reference evidence="11" key="2">
    <citation type="submission" date="2023-05" db="EMBL/GenBank/DDBJ databases">
        <authorList>
            <consortium name="Lawrence Berkeley National Laboratory"/>
            <person name="Steindorff A."/>
            <person name="Hensen N."/>
            <person name="Bonometti L."/>
            <person name="Westerberg I."/>
            <person name="Brannstrom I.O."/>
            <person name="Guillou S."/>
            <person name="Cros-Aarteil S."/>
            <person name="Calhoun S."/>
            <person name="Haridas S."/>
            <person name="Kuo A."/>
            <person name="Mondo S."/>
            <person name="Pangilinan J."/>
            <person name="Riley R."/>
            <person name="Labutti K."/>
            <person name="Andreopoulos B."/>
            <person name="Lipzen A."/>
            <person name="Chen C."/>
            <person name="Yanf M."/>
            <person name="Daum C."/>
            <person name="Ng V."/>
            <person name="Clum A."/>
            <person name="Ohm R."/>
            <person name="Martin F."/>
            <person name="Silar P."/>
            <person name="Natvig D."/>
            <person name="Lalanne C."/>
            <person name="Gautier V."/>
            <person name="Ament-Velasquez S.L."/>
            <person name="Kruys A."/>
            <person name="Hutchinson M.I."/>
            <person name="Powell A.J."/>
            <person name="Barry K."/>
            <person name="Miller A.N."/>
            <person name="Grigoriev I.V."/>
            <person name="Debuchy R."/>
            <person name="Gladieux P."/>
            <person name="Thoren M.H."/>
            <person name="Johannesson H."/>
        </authorList>
    </citation>
    <scope>NUCLEOTIDE SEQUENCE</scope>
    <source>
        <strain evidence="11">CBS 508.74</strain>
    </source>
</reference>
<feature type="region of interest" description="Disordered" evidence="9">
    <location>
        <begin position="171"/>
        <end position="271"/>
    </location>
</feature>
<dbReference type="GO" id="GO:0010833">
    <property type="term" value="P:telomere maintenance via telomere lengthening"/>
    <property type="evidence" value="ECO:0007669"/>
    <property type="project" value="UniProtKB-UniRule"/>
</dbReference>
<evidence type="ECO:0000259" key="10">
    <source>
        <dbReference type="PROSITE" id="PS50172"/>
    </source>
</evidence>
<dbReference type="Gene3D" id="1.10.150.60">
    <property type="entry name" value="ARID DNA-binding domain"/>
    <property type="match status" value="1"/>
</dbReference>
<feature type="region of interest" description="Disordered" evidence="9">
    <location>
        <begin position="96"/>
        <end position="115"/>
    </location>
</feature>
<feature type="compositionally biased region" description="Polar residues" evidence="9">
    <location>
        <begin position="709"/>
        <end position="742"/>
    </location>
</feature>
<keyword evidence="6" id="KW-0804">Transcription</keyword>
<feature type="compositionally biased region" description="Polar residues" evidence="9">
    <location>
        <begin position="257"/>
        <end position="266"/>
    </location>
</feature>
<dbReference type="Pfam" id="PF16589">
    <property type="entry name" value="BRCT_2"/>
    <property type="match status" value="1"/>
</dbReference>
<keyword evidence="12" id="KW-1185">Reference proteome</keyword>
<feature type="region of interest" description="Disordered" evidence="9">
    <location>
        <begin position="458"/>
        <end position="745"/>
    </location>
</feature>
<feature type="compositionally biased region" description="Acidic residues" evidence="9">
    <location>
        <begin position="458"/>
        <end position="492"/>
    </location>
</feature>
<protein>
    <recommendedName>
        <fullName evidence="8">DNA-binding protein RAP1</fullName>
    </recommendedName>
</protein>
<feature type="compositionally biased region" description="Low complexity" evidence="9">
    <location>
        <begin position="685"/>
        <end position="697"/>
    </location>
</feature>
<dbReference type="SUPFAM" id="SSF46689">
    <property type="entry name" value="Homeodomain-like"/>
    <property type="match status" value="1"/>
</dbReference>
<dbReference type="InterPro" id="IPR038104">
    <property type="entry name" value="Rap1_C_sf"/>
</dbReference>
<comment type="function">
    <text evidence="8">Involved in the regulation of telomere length, clustering and has a specific role in telomere position effect (TPE).</text>
</comment>
<dbReference type="Pfam" id="PF11626">
    <property type="entry name" value="Rap1_C"/>
    <property type="match status" value="1"/>
</dbReference>
<dbReference type="SUPFAM" id="SSF46774">
    <property type="entry name" value="ARID-like"/>
    <property type="match status" value="1"/>
</dbReference>
<dbReference type="PROSITE" id="PS50096">
    <property type="entry name" value="IQ"/>
    <property type="match status" value="2"/>
</dbReference>
<keyword evidence="7 8" id="KW-0539">Nucleus</keyword>
<dbReference type="Gene3D" id="1.20.5.190">
    <property type="match status" value="1"/>
</dbReference>